<name>A0A8T9C397_9HELO</name>
<dbReference type="OrthoDB" id="2890403at2759"/>
<protein>
    <submittedName>
        <fullName evidence="3">Uncharacterized protein</fullName>
    </submittedName>
</protein>
<feature type="compositionally biased region" description="Low complexity" evidence="1">
    <location>
        <begin position="498"/>
        <end position="515"/>
    </location>
</feature>
<sequence length="588" mass="60454">MRFAFLSSLLASSVVCVLGDAVITTFPDSLALGASFDPVIAAYWTGLPHHRRTPFSVSPDGKSAYLAYLDSGKKNVYVQQVDVTTFAAVGTAFSTAAYEAAGLVAQNDGFALLATVDATGTTDIPPNDYPIVAVIRVKAGAEVWRTPMNGPGVHAAEGVSRNATLWIKQFVDLPQLTATPDANGDLVYSETSGLYAAYFVVTGYTGDFSGHFGDSIQYVDDSGSLQDIASSSVFGCSHNTGIGLEAADAPPYASVCAEDQGSIWLNTDTQYMSGVKIANENTTNGVSGEPMGGMSGSYSNLALFPGTTSYIFAWQSRGALDLTLNAWLGAPYTQCSPRWLNHNVAIATTSSKNKLTGAEASSDIGAAEGDSQINWITYSDTDDHQNVHVAALDSSTSLVSWETLTSPTCEPVPLSCSGTFAGTSFQVVDSAGAKVGAVTTSTDVTVSGDMAVVGGKICWPYVNQVWDLSAPKDTGTLTQKMSFACAAIDGSGSETNGSVASSSSLTTPVSSATSSGGPVATSAALSTIAETASTSEALVSSAPSSVSEVAAVAATPSSPIPSTMTTIVVPSATPSAEPEEEDDTCDAE</sequence>
<dbReference type="Proteomes" id="UP000469558">
    <property type="component" value="Unassembled WGS sequence"/>
</dbReference>
<keyword evidence="2" id="KW-0732">Signal</keyword>
<evidence type="ECO:0000256" key="1">
    <source>
        <dbReference type="SAM" id="MobiDB-lite"/>
    </source>
</evidence>
<reference evidence="3 4" key="1">
    <citation type="submission" date="2018-05" db="EMBL/GenBank/DDBJ databases">
        <title>Genome sequencing and assembly of the regulated plant pathogen Lachnellula willkommii and related sister species for the development of diagnostic species identification markers.</title>
        <authorList>
            <person name="Giroux E."/>
            <person name="Bilodeau G."/>
        </authorList>
    </citation>
    <scope>NUCLEOTIDE SEQUENCE [LARGE SCALE GENOMIC DNA]</scope>
    <source>
        <strain evidence="3 4">CBS 268.59</strain>
    </source>
</reference>
<feature type="chain" id="PRO_5035887013" evidence="2">
    <location>
        <begin position="20"/>
        <end position="588"/>
    </location>
</feature>
<comment type="caution">
    <text evidence="3">The sequence shown here is derived from an EMBL/GenBank/DDBJ whole genome shotgun (WGS) entry which is preliminary data.</text>
</comment>
<organism evidence="3 4">
    <name type="scientific">Lachnellula suecica</name>
    <dbReference type="NCBI Taxonomy" id="602035"/>
    <lineage>
        <taxon>Eukaryota</taxon>
        <taxon>Fungi</taxon>
        <taxon>Dikarya</taxon>
        <taxon>Ascomycota</taxon>
        <taxon>Pezizomycotina</taxon>
        <taxon>Leotiomycetes</taxon>
        <taxon>Helotiales</taxon>
        <taxon>Lachnaceae</taxon>
        <taxon>Lachnellula</taxon>
    </lineage>
</organism>
<evidence type="ECO:0000313" key="4">
    <source>
        <dbReference type="Proteomes" id="UP000469558"/>
    </source>
</evidence>
<accession>A0A8T9C397</accession>
<feature type="signal peptide" evidence="2">
    <location>
        <begin position="1"/>
        <end position="19"/>
    </location>
</feature>
<feature type="compositionally biased region" description="Acidic residues" evidence="1">
    <location>
        <begin position="577"/>
        <end position="588"/>
    </location>
</feature>
<dbReference type="AlphaFoldDB" id="A0A8T9C397"/>
<feature type="compositionally biased region" description="Low complexity" evidence="1">
    <location>
        <begin position="554"/>
        <end position="576"/>
    </location>
</feature>
<feature type="region of interest" description="Disordered" evidence="1">
    <location>
        <begin position="496"/>
        <end position="518"/>
    </location>
</feature>
<evidence type="ECO:0000313" key="3">
    <source>
        <dbReference type="EMBL" id="TVY78431.1"/>
    </source>
</evidence>
<feature type="region of interest" description="Disordered" evidence="1">
    <location>
        <begin position="554"/>
        <end position="588"/>
    </location>
</feature>
<keyword evidence="4" id="KW-1185">Reference proteome</keyword>
<evidence type="ECO:0000256" key="2">
    <source>
        <dbReference type="SAM" id="SignalP"/>
    </source>
</evidence>
<proteinExistence type="predicted"/>
<gene>
    <name evidence="3" type="ORF">LSUE1_G004267</name>
</gene>
<dbReference type="EMBL" id="QGMK01000766">
    <property type="protein sequence ID" value="TVY78431.1"/>
    <property type="molecule type" value="Genomic_DNA"/>
</dbReference>